<reference evidence="2 4" key="1">
    <citation type="submission" date="2017-09" db="EMBL/GenBank/DDBJ databases">
        <title>Reassesment of A. cryaerophilus.</title>
        <authorList>
            <person name="Perez-Cataluna A."/>
            <person name="Collado L."/>
            <person name="Salgado O."/>
            <person name="Lefinanco V."/>
            <person name="Figueras M.J."/>
        </authorList>
    </citation>
    <scope>NUCLEOTIDE SEQUENCE [LARGE SCALE GENOMIC DNA]</scope>
    <source>
        <strain evidence="2 4">LMG 9861</strain>
    </source>
</reference>
<feature type="region of interest" description="Disordered" evidence="1">
    <location>
        <begin position="20"/>
        <end position="65"/>
    </location>
</feature>
<feature type="region of interest" description="Disordered" evidence="1">
    <location>
        <begin position="176"/>
        <end position="208"/>
    </location>
</feature>
<dbReference type="EMBL" id="NXGJ01000007">
    <property type="protein sequence ID" value="PRM87711.1"/>
    <property type="molecule type" value="Genomic_DNA"/>
</dbReference>
<organism evidence="2 4">
    <name type="scientific">Aliarcobacter cryaerophilus</name>
    <dbReference type="NCBI Taxonomy" id="28198"/>
    <lineage>
        <taxon>Bacteria</taxon>
        <taxon>Pseudomonadati</taxon>
        <taxon>Campylobacterota</taxon>
        <taxon>Epsilonproteobacteria</taxon>
        <taxon>Campylobacterales</taxon>
        <taxon>Arcobacteraceae</taxon>
        <taxon>Aliarcobacter</taxon>
    </lineage>
</organism>
<dbReference type="Proteomes" id="UP000239065">
    <property type="component" value="Unassembled WGS sequence"/>
</dbReference>
<accession>A0A2S9SM95</accession>
<proteinExistence type="predicted"/>
<evidence type="ECO:0000313" key="2">
    <source>
        <dbReference type="EMBL" id="PRM87711.1"/>
    </source>
</evidence>
<dbReference type="Pfam" id="PF12118">
    <property type="entry name" value="SprA-related"/>
    <property type="match status" value="1"/>
</dbReference>
<dbReference type="AlphaFoldDB" id="A0A2S9SM95"/>
<feature type="compositionally biased region" description="Basic and acidic residues" evidence="1">
    <location>
        <begin position="30"/>
        <end position="60"/>
    </location>
</feature>
<evidence type="ECO:0008006" key="5">
    <source>
        <dbReference type="Google" id="ProtNLM"/>
    </source>
</evidence>
<dbReference type="EMBL" id="CP099556">
    <property type="protein sequence ID" value="UYF43888.1"/>
    <property type="molecule type" value="Genomic_DNA"/>
</dbReference>
<name>A0A2S9SM95_9BACT</name>
<feature type="compositionally biased region" description="Polar residues" evidence="1">
    <location>
        <begin position="194"/>
        <end position="208"/>
    </location>
</feature>
<gene>
    <name evidence="2" type="ORF">CJ669_07060</name>
    <name evidence="3" type="ORF">NGX11_02880</name>
</gene>
<dbReference type="RefSeq" id="WP_066358125.1">
    <property type="nucleotide sequence ID" value="NZ_CP099556.1"/>
</dbReference>
<evidence type="ECO:0000313" key="3">
    <source>
        <dbReference type="EMBL" id="UYF43888.1"/>
    </source>
</evidence>
<evidence type="ECO:0000256" key="1">
    <source>
        <dbReference type="SAM" id="MobiDB-lite"/>
    </source>
</evidence>
<dbReference type="InterPro" id="IPR021973">
    <property type="entry name" value="SprA-related"/>
</dbReference>
<dbReference type="Proteomes" id="UP001164100">
    <property type="component" value="Chromosome"/>
</dbReference>
<reference evidence="3" key="2">
    <citation type="journal article" date="2022" name="Front. Microbiol.">
        <title>Species classification and novel plasmid identifications in Arcobacter cryaerophilus and Arcobacter cryaerophilus-like organisms.</title>
        <authorList>
            <person name="Zhou G."/>
            <person name="Wang M."/>
            <person name="Wang H."/>
            <person name="Chen X."/>
            <person name="Gu Y."/>
            <person name="Shao Z."/>
            <person name="Zhang J."/>
            <person name="Zhang M."/>
        </authorList>
    </citation>
    <scope>NUCLEOTIDE SEQUENCE</scope>
    <source>
        <strain evidence="3">ICDCAC48</strain>
    </source>
</reference>
<sequence length="208" mass="23107">MEISNNNLYSFNIDYFSRAKAQKESQSNEQKVEPDTNAVEKNESSTKSKYEENQEKKENPTKLTSDEEAEVFKLKAIDSKIKAHEMAHKSGPAASGGASFSYTKGPDGLMYAIAGEVPVEIKTGDTPQETISNMHDVIATALAPSDPSPQDLSIASKARVIMMKAQQEFTKEIHEQITNSNEYTKNAKSEYEKNSNIQSLDKNSNIKF</sequence>
<evidence type="ECO:0000313" key="4">
    <source>
        <dbReference type="Proteomes" id="UP000239065"/>
    </source>
</evidence>
<protein>
    <recommendedName>
        <fullName evidence="5">SprA-related family protein</fullName>
    </recommendedName>
</protein>